<keyword evidence="1 6" id="KW-0597">Phosphoprotein</keyword>
<dbReference type="PANTHER" id="PTHR48111:SF1">
    <property type="entry name" value="TWO-COMPONENT RESPONSE REGULATOR ORR33"/>
    <property type="match status" value="1"/>
</dbReference>
<evidence type="ECO:0000256" key="2">
    <source>
        <dbReference type="ARBA" id="ARBA00023012"/>
    </source>
</evidence>
<dbReference type="CDD" id="cd17574">
    <property type="entry name" value="REC_OmpR"/>
    <property type="match status" value="1"/>
</dbReference>
<dbReference type="InterPro" id="IPR039420">
    <property type="entry name" value="WalR-like"/>
</dbReference>
<dbReference type="Gene3D" id="3.40.50.2300">
    <property type="match status" value="1"/>
</dbReference>
<accession>A0AAE3W9E4</accession>
<gene>
    <name evidence="8" type="ORF">NO357_02625</name>
</gene>
<protein>
    <submittedName>
        <fullName evidence="8">Response regulator</fullName>
    </submittedName>
</protein>
<dbReference type="PROSITE" id="PS50110">
    <property type="entry name" value="RESPONSE_REGULATORY"/>
    <property type="match status" value="1"/>
</dbReference>
<keyword evidence="2" id="KW-0902">Two-component regulatory system</keyword>
<reference evidence="8" key="2">
    <citation type="submission" date="2023-02" db="EMBL/GenBank/DDBJ databases">
        <title>'Rhodoalgimonas zhirmunskyi' gen. nov., isolated from a red alga.</title>
        <authorList>
            <person name="Nedashkovskaya O.I."/>
            <person name="Otstavnykh N.Y."/>
            <person name="Bystritskaya E.P."/>
            <person name="Balabanova L.A."/>
            <person name="Isaeva M.P."/>
        </authorList>
    </citation>
    <scope>NUCLEOTIDE SEQUENCE</scope>
    <source>
        <strain evidence="8">KCTC 52189</strain>
    </source>
</reference>
<dbReference type="Pfam" id="PF00072">
    <property type="entry name" value="Response_reg"/>
    <property type="match status" value="1"/>
</dbReference>
<dbReference type="RefSeq" id="WP_306734059.1">
    <property type="nucleotide sequence ID" value="NZ_JANHAX010000001.1"/>
</dbReference>
<evidence type="ECO:0000256" key="3">
    <source>
        <dbReference type="ARBA" id="ARBA00023015"/>
    </source>
</evidence>
<dbReference type="GO" id="GO:0000976">
    <property type="term" value="F:transcription cis-regulatory region binding"/>
    <property type="evidence" value="ECO:0007669"/>
    <property type="project" value="TreeGrafter"/>
</dbReference>
<dbReference type="GO" id="GO:0000156">
    <property type="term" value="F:phosphorelay response regulator activity"/>
    <property type="evidence" value="ECO:0007669"/>
    <property type="project" value="TreeGrafter"/>
</dbReference>
<dbReference type="PANTHER" id="PTHR48111">
    <property type="entry name" value="REGULATOR OF RPOS"/>
    <property type="match status" value="1"/>
</dbReference>
<proteinExistence type="predicted"/>
<dbReference type="EMBL" id="JANHAX010000001">
    <property type="protein sequence ID" value="MDQ2088796.1"/>
    <property type="molecule type" value="Genomic_DNA"/>
</dbReference>
<keyword evidence="5" id="KW-0804">Transcription</keyword>
<dbReference type="InterPro" id="IPR011006">
    <property type="entry name" value="CheY-like_superfamily"/>
</dbReference>
<keyword evidence="3" id="KW-0805">Transcription regulation</keyword>
<evidence type="ECO:0000256" key="1">
    <source>
        <dbReference type="ARBA" id="ARBA00022553"/>
    </source>
</evidence>
<evidence type="ECO:0000256" key="6">
    <source>
        <dbReference type="PROSITE-ProRule" id="PRU00169"/>
    </source>
</evidence>
<feature type="domain" description="Response regulatory" evidence="7">
    <location>
        <begin position="8"/>
        <end position="127"/>
    </location>
</feature>
<evidence type="ECO:0000256" key="4">
    <source>
        <dbReference type="ARBA" id="ARBA00023125"/>
    </source>
</evidence>
<dbReference type="SMART" id="SM00448">
    <property type="entry name" value="REC"/>
    <property type="match status" value="1"/>
</dbReference>
<keyword evidence="4" id="KW-0238">DNA-binding</keyword>
<reference evidence="8" key="1">
    <citation type="submission" date="2022-07" db="EMBL/GenBank/DDBJ databases">
        <authorList>
            <person name="Otstavnykh N."/>
            <person name="Isaeva M."/>
            <person name="Bystritskaya E."/>
        </authorList>
    </citation>
    <scope>NUCLEOTIDE SEQUENCE</scope>
    <source>
        <strain evidence="8">KCTC 52189</strain>
    </source>
</reference>
<dbReference type="AlphaFoldDB" id="A0AAE3W9E4"/>
<evidence type="ECO:0000313" key="8">
    <source>
        <dbReference type="EMBL" id="MDQ2088796.1"/>
    </source>
</evidence>
<organism evidence="8 9">
    <name type="scientific">Marimonas arenosa</name>
    <dbReference type="NCBI Taxonomy" id="1795305"/>
    <lineage>
        <taxon>Bacteria</taxon>
        <taxon>Pseudomonadati</taxon>
        <taxon>Pseudomonadota</taxon>
        <taxon>Alphaproteobacteria</taxon>
        <taxon>Rhodobacterales</taxon>
        <taxon>Paracoccaceae</taxon>
        <taxon>Marimonas</taxon>
    </lineage>
</organism>
<dbReference type="Proteomes" id="UP001226762">
    <property type="component" value="Unassembled WGS sequence"/>
</dbReference>
<evidence type="ECO:0000256" key="5">
    <source>
        <dbReference type="ARBA" id="ARBA00023163"/>
    </source>
</evidence>
<comment type="caution">
    <text evidence="8">The sequence shown here is derived from an EMBL/GenBank/DDBJ whole genome shotgun (WGS) entry which is preliminary data.</text>
</comment>
<sequence>MTETKATRVLVVDDEPSILELLSTALVALGGHDVSTASSGQEALKLMGEGRPRFDLVLLDIQMPEMNGVDVCARIRSTAGYRDTPVIMLTAMSQMDYVEKAFLAGATDYVTKPFNFEDLRNRIANAFRASETKRAAAEGGELAPLVGRARSERIKFDAKLDFTEFNRFLDTDRFDNYVRQMASSRAPQTSAFAVKVSNGYYLHRALSSEEFHACMRNVALLLSEVTEKMGSLVSYRGQGIFLCVEYGNRLSDTETIETFLNSEIDTHGEKKTRPKIVVSPHAELKQNDTASACVLMNDAITKVEARDTAAAETVAGDQAPSSEMRKAVAAGPAANDTRSYRTLLSSVLRGF</sequence>
<dbReference type="InterPro" id="IPR001789">
    <property type="entry name" value="Sig_transdc_resp-reg_receiver"/>
</dbReference>
<dbReference type="GO" id="GO:0032993">
    <property type="term" value="C:protein-DNA complex"/>
    <property type="evidence" value="ECO:0007669"/>
    <property type="project" value="TreeGrafter"/>
</dbReference>
<keyword evidence="9" id="KW-1185">Reference proteome</keyword>
<dbReference type="GO" id="GO:0005829">
    <property type="term" value="C:cytosol"/>
    <property type="evidence" value="ECO:0007669"/>
    <property type="project" value="TreeGrafter"/>
</dbReference>
<feature type="modified residue" description="4-aspartylphosphate" evidence="6">
    <location>
        <position position="60"/>
    </location>
</feature>
<evidence type="ECO:0000313" key="9">
    <source>
        <dbReference type="Proteomes" id="UP001226762"/>
    </source>
</evidence>
<dbReference type="GO" id="GO:0006355">
    <property type="term" value="P:regulation of DNA-templated transcription"/>
    <property type="evidence" value="ECO:0007669"/>
    <property type="project" value="TreeGrafter"/>
</dbReference>
<evidence type="ECO:0000259" key="7">
    <source>
        <dbReference type="PROSITE" id="PS50110"/>
    </source>
</evidence>
<name>A0AAE3W9E4_9RHOB</name>
<dbReference type="SUPFAM" id="SSF52172">
    <property type="entry name" value="CheY-like"/>
    <property type="match status" value="1"/>
</dbReference>